<dbReference type="Pfam" id="PF02518">
    <property type="entry name" value="HATPase_c"/>
    <property type="match status" value="1"/>
</dbReference>
<evidence type="ECO:0000256" key="17">
    <source>
        <dbReference type="SAM" id="Phobius"/>
    </source>
</evidence>
<evidence type="ECO:0000256" key="1">
    <source>
        <dbReference type="ARBA" id="ARBA00000085"/>
    </source>
</evidence>
<evidence type="ECO:0000256" key="11">
    <source>
        <dbReference type="ARBA" id="ARBA00023004"/>
    </source>
</evidence>
<keyword evidence="8" id="KW-0808">Transferase</keyword>
<keyword evidence="6" id="KW-0004">4Fe-4S</keyword>
<feature type="region of interest" description="Disordered" evidence="16">
    <location>
        <begin position="1"/>
        <end position="24"/>
    </location>
</feature>
<dbReference type="Gene3D" id="3.30.450.40">
    <property type="match status" value="1"/>
</dbReference>
<dbReference type="PANTHER" id="PTHR24421:SF57">
    <property type="entry name" value="HISTIDINE KINASE DIMERISATION AND PHOSPHOACCEPTOR REGION"/>
    <property type="match status" value="1"/>
</dbReference>
<evidence type="ECO:0000256" key="16">
    <source>
        <dbReference type="SAM" id="MobiDB-lite"/>
    </source>
</evidence>
<evidence type="ECO:0000256" key="15">
    <source>
        <dbReference type="ARBA" id="ARBA00030800"/>
    </source>
</evidence>
<comment type="subcellular location">
    <subcellularLocation>
        <location evidence="3">Cytoplasm</location>
    </subcellularLocation>
</comment>
<dbReference type="OrthoDB" id="9795828at2"/>
<dbReference type="EC" id="2.7.13.3" evidence="4"/>
<dbReference type="GO" id="GO:0046872">
    <property type="term" value="F:metal ion binding"/>
    <property type="evidence" value="ECO:0007669"/>
    <property type="project" value="UniProtKB-KW"/>
</dbReference>
<dbReference type="InterPro" id="IPR004358">
    <property type="entry name" value="Sig_transdc_His_kin-like_C"/>
</dbReference>
<gene>
    <name evidence="19" type="ordered locus">Trad_0777</name>
</gene>
<dbReference type="SUPFAM" id="SSF55874">
    <property type="entry name" value="ATPase domain of HSP90 chaperone/DNA topoisomerase II/histidine kinase"/>
    <property type="match status" value="1"/>
</dbReference>
<dbReference type="Proteomes" id="UP000000379">
    <property type="component" value="Chromosome"/>
</dbReference>
<dbReference type="eggNOG" id="COG4585">
    <property type="taxonomic scope" value="Bacteria"/>
</dbReference>
<dbReference type="GO" id="GO:0005737">
    <property type="term" value="C:cytoplasm"/>
    <property type="evidence" value="ECO:0007669"/>
    <property type="project" value="UniProtKB-SubCell"/>
</dbReference>
<evidence type="ECO:0000256" key="12">
    <source>
        <dbReference type="ARBA" id="ARBA00023012"/>
    </source>
</evidence>
<dbReference type="HOGENOM" id="CLU_507917_0_0_0"/>
<dbReference type="InterPro" id="IPR003018">
    <property type="entry name" value="GAF"/>
</dbReference>
<reference evidence="19 20" key="2">
    <citation type="journal article" date="2011" name="Stand. Genomic Sci.">
        <title>Complete genome sequence of Truepera radiovictrix type strain (RQ-24).</title>
        <authorList>
            <person name="Ivanova N."/>
            <person name="Rohde C."/>
            <person name="Munk C."/>
            <person name="Nolan M."/>
            <person name="Lucas S."/>
            <person name="Del Rio T.G."/>
            <person name="Tice H."/>
            <person name="Deshpande S."/>
            <person name="Cheng J.F."/>
            <person name="Tapia R."/>
            <person name="Han C."/>
            <person name="Goodwin L."/>
            <person name="Pitluck S."/>
            <person name="Liolios K."/>
            <person name="Mavromatis K."/>
            <person name="Mikhailova N."/>
            <person name="Pati A."/>
            <person name="Chen A."/>
            <person name="Palaniappan K."/>
            <person name="Land M."/>
            <person name="Hauser L."/>
            <person name="Chang Y.J."/>
            <person name="Jeffries C.D."/>
            <person name="Brambilla E."/>
            <person name="Rohde M."/>
            <person name="Goker M."/>
            <person name="Tindall B.J."/>
            <person name="Woyke T."/>
            <person name="Bristow J."/>
            <person name="Eisen J.A."/>
            <person name="Markowitz V."/>
            <person name="Hugenholtz P."/>
            <person name="Kyrpides N.C."/>
            <person name="Klenk H.P."/>
            <person name="Lapidus A."/>
        </authorList>
    </citation>
    <scope>NUCLEOTIDE SEQUENCE [LARGE SCALE GENOMIC DNA]</scope>
    <source>
        <strain evidence="20">DSM 17093 / CIP 108686 / LMG 22925 / RQ-24</strain>
    </source>
</reference>
<dbReference type="SMART" id="SM00065">
    <property type="entry name" value="GAF"/>
    <property type="match status" value="1"/>
</dbReference>
<comment type="catalytic activity">
    <reaction evidence="1">
        <text>ATP + protein L-histidine = ADP + protein N-phospho-L-histidine.</text>
        <dbReference type="EC" id="2.7.13.3"/>
    </reaction>
</comment>
<keyword evidence="17" id="KW-0472">Membrane</keyword>
<evidence type="ECO:0000259" key="18">
    <source>
        <dbReference type="PROSITE" id="PS50109"/>
    </source>
</evidence>
<keyword evidence="11" id="KW-0408">Iron</keyword>
<evidence type="ECO:0000256" key="4">
    <source>
        <dbReference type="ARBA" id="ARBA00012438"/>
    </source>
</evidence>
<dbReference type="InterPro" id="IPR011712">
    <property type="entry name" value="Sig_transdc_His_kin_sub3_dim/P"/>
</dbReference>
<evidence type="ECO:0000256" key="2">
    <source>
        <dbReference type="ARBA" id="ARBA00001966"/>
    </source>
</evidence>
<dbReference type="GO" id="GO:0000155">
    <property type="term" value="F:phosphorelay sensor kinase activity"/>
    <property type="evidence" value="ECO:0007669"/>
    <property type="project" value="InterPro"/>
</dbReference>
<dbReference type="GO" id="GO:0051539">
    <property type="term" value="F:4 iron, 4 sulfur cluster binding"/>
    <property type="evidence" value="ECO:0007669"/>
    <property type="project" value="UniProtKB-KW"/>
</dbReference>
<dbReference type="PANTHER" id="PTHR24421">
    <property type="entry name" value="NITRATE/NITRITE SENSOR PROTEIN NARX-RELATED"/>
    <property type="match status" value="1"/>
</dbReference>
<dbReference type="Gene3D" id="3.30.565.10">
    <property type="entry name" value="Histidine kinase-like ATPase, C-terminal domain"/>
    <property type="match status" value="1"/>
</dbReference>
<sequence>MALREGAPETPRTRARPGQEAPSPLAGSLYQQIKLARIWFPLAIIGVVLVHQLFIVPLGGARWQFWAQLLFYSLLGPAATFLTLDWIAAEVRRRERAQAELRSLYDELRRSHALLSAIQRVTEQFAAATDLDTVLSVAGEGITAATGARGTAILLGRRGFRVTHTHGLEPEEARDAALRNDLLLRRGEPLGPEAQGRPEAVLSAALYWGGKLEGSLHSYFDAPPTPEQRESFRILASEFSAVAEAARSRTRDLLTLFEADRSIRAEGNLERLLETLLTQTMRRADARAGGVYLADEDGLLQLRASHGALAPAQPGALRLGEGFVGRAAAEAEPRVAHHLGATERVGPVLARAGSALSLPLRTEEELLGCVVLAHPDPEHFHEANLPFLNLLAGQVSLAVRNARAYLQSEELAIAEERARIAREIHDGVAQSLAFSALKLDLVGRMLAQPGGAGLEKAAAELEATKKTIREAIREVRRSIFALRPIDLERHGFVETIRRYVDDYAQQNDIRVQLTVQGLPKLTAKSEAVLFRIFQEAMNNVAKHARARHVAVTVGKTCDACGFIEVTDDGQGFDPTLVSDRVTSAGGLGLKQMRERVQARGGAFELTSSPGQGTRVYASVPE</sequence>
<keyword evidence="12" id="KW-0902">Two-component regulatory system</keyword>
<feature type="transmembrane region" description="Helical" evidence="17">
    <location>
        <begin position="65"/>
        <end position="88"/>
    </location>
</feature>
<feature type="domain" description="Histidine kinase" evidence="18">
    <location>
        <begin position="419"/>
        <end position="621"/>
    </location>
</feature>
<evidence type="ECO:0000256" key="3">
    <source>
        <dbReference type="ARBA" id="ARBA00004496"/>
    </source>
</evidence>
<dbReference type="GO" id="GO:0016020">
    <property type="term" value="C:membrane"/>
    <property type="evidence" value="ECO:0007669"/>
    <property type="project" value="InterPro"/>
</dbReference>
<dbReference type="InterPro" id="IPR003594">
    <property type="entry name" value="HATPase_dom"/>
</dbReference>
<evidence type="ECO:0000256" key="7">
    <source>
        <dbReference type="ARBA" id="ARBA00022490"/>
    </source>
</evidence>
<keyword evidence="10 19" id="KW-0418">Kinase</keyword>
<dbReference type="InterPro" id="IPR005467">
    <property type="entry name" value="His_kinase_dom"/>
</dbReference>
<dbReference type="EMBL" id="CP002049">
    <property type="protein sequence ID" value="ADI13911.1"/>
    <property type="molecule type" value="Genomic_DNA"/>
</dbReference>
<dbReference type="SUPFAM" id="SSF55781">
    <property type="entry name" value="GAF domain-like"/>
    <property type="match status" value="1"/>
</dbReference>
<keyword evidence="20" id="KW-1185">Reference proteome</keyword>
<comment type="function">
    <text evidence="14">Member of the two-component regulatory system NreB/NreC involved in the control of dissimilatory nitrate/nitrite reduction in response to oxygen. NreB functions as a direct oxygen sensor histidine kinase which is autophosphorylated, in the absence of oxygen, probably at the conserved histidine residue, and transfers its phosphate group probably to a conserved aspartate residue of NreC. NreB/NreC activates the expression of the nitrate (narGHJI) and nitrite (nir) reductase operons, as well as the putative nitrate transporter gene narT.</text>
</comment>
<dbReference type="Pfam" id="PF13185">
    <property type="entry name" value="GAF_2"/>
    <property type="match status" value="1"/>
</dbReference>
<feature type="transmembrane region" description="Helical" evidence="17">
    <location>
        <begin position="38"/>
        <end position="59"/>
    </location>
</feature>
<reference evidence="20" key="1">
    <citation type="submission" date="2010-05" db="EMBL/GenBank/DDBJ databases">
        <title>The complete genome of Truepera radiovictris DSM 17093.</title>
        <authorList>
            <consortium name="US DOE Joint Genome Institute (JGI-PGF)"/>
            <person name="Lucas S."/>
            <person name="Copeland A."/>
            <person name="Lapidus A."/>
            <person name="Glavina del Rio T."/>
            <person name="Dalin E."/>
            <person name="Tice H."/>
            <person name="Bruce D."/>
            <person name="Goodwin L."/>
            <person name="Pitluck S."/>
            <person name="Kyrpides N."/>
            <person name="Mavromatis K."/>
            <person name="Ovchinnikova G."/>
            <person name="Munk A.C."/>
            <person name="Detter J.C."/>
            <person name="Han C."/>
            <person name="Tapia R."/>
            <person name="Land M."/>
            <person name="Hauser L."/>
            <person name="Markowitz V."/>
            <person name="Cheng J.-F."/>
            <person name="Hugenholtz P."/>
            <person name="Woyke T."/>
            <person name="Wu D."/>
            <person name="Tindall B."/>
            <person name="Pomrenke H.G."/>
            <person name="Brambilla E."/>
            <person name="Klenk H.-P."/>
            <person name="Eisen J.A."/>
        </authorList>
    </citation>
    <scope>NUCLEOTIDE SEQUENCE [LARGE SCALE GENOMIC DNA]</scope>
    <source>
        <strain evidence="20">DSM 17093 / CIP 108686 / LMG 22925 / RQ-24</strain>
    </source>
</reference>
<proteinExistence type="predicted"/>
<dbReference type="GO" id="GO:0046983">
    <property type="term" value="F:protein dimerization activity"/>
    <property type="evidence" value="ECO:0007669"/>
    <property type="project" value="InterPro"/>
</dbReference>
<dbReference type="PRINTS" id="PR00344">
    <property type="entry name" value="BCTRLSENSOR"/>
</dbReference>
<dbReference type="InterPro" id="IPR050482">
    <property type="entry name" value="Sensor_HK_TwoCompSys"/>
</dbReference>
<evidence type="ECO:0000256" key="14">
    <source>
        <dbReference type="ARBA" id="ARBA00024827"/>
    </source>
</evidence>
<evidence type="ECO:0000256" key="10">
    <source>
        <dbReference type="ARBA" id="ARBA00022777"/>
    </source>
</evidence>
<keyword evidence="17" id="KW-1133">Transmembrane helix</keyword>
<dbReference type="STRING" id="649638.Trad_0777"/>
<dbReference type="InterPro" id="IPR036890">
    <property type="entry name" value="HATPase_C_sf"/>
</dbReference>
<keyword evidence="13" id="KW-0411">Iron-sulfur</keyword>
<evidence type="ECO:0000256" key="5">
    <source>
        <dbReference type="ARBA" id="ARBA00017322"/>
    </source>
</evidence>
<organism evidence="19 20">
    <name type="scientific">Truepera radiovictrix (strain DSM 17093 / CIP 108686 / LMG 22925 / RQ-24)</name>
    <dbReference type="NCBI Taxonomy" id="649638"/>
    <lineage>
        <taxon>Bacteria</taxon>
        <taxon>Thermotogati</taxon>
        <taxon>Deinococcota</taxon>
        <taxon>Deinococci</taxon>
        <taxon>Trueperales</taxon>
        <taxon>Trueperaceae</taxon>
        <taxon>Truepera</taxon>
    </lineage>
</organism>
<evidence type="ECO:0000256" key="6">
    <source>
        <dbReference type="ARBA" id="ARBA00022485"/>
    </source>
</evidence>
<dbReference type="Gene3D" id="1.20.5.1930">
    <property type="match status" value="1"/>
</dbReference>
<evidence type="ECO:0000256" key="13">
    <source>
        <dbReference type="ARBA" id="ARBA00023014"/>
    </source>
</evidence>
<comment type="cofactor">
    <cofactor evidence="2">
        <name>[4Fe-4S] cluster</name>
        <dbReference type="ChEBI" id="CHEBI:49883"/>
    </cofactor>
</comment>
<name>D7CU13_TRURR</name>
<evidence type="ECO:0000256" key="9">
    <source>
        <dbReference type="ARBA" id="ARBA00022723"/>
    </source>
</evidence>
<dbReference type="eggNOG" id="COG2203">
    <property type="taxonomic scope" value="Bacteria"/>
</dbReference>
<dbReference type="InterPro" id="IPR029016">
    <property type="entry name" value="GAF-like_dom_sf"/>
</dbReference>
<evidence type="ECO:0000256" key="8">
    <source>
        <dbReference type="ARBA" id="ARBA00022679"/>
    </source>
</evidence>
<dbReference type="CDD" id="cd16917">
    <property type="entry name" value="HATPase_UhpB-NarQ-NarX-like"/>
    <property type="match status" value="1"/>
</dbReference>
<accession>D7CU13</accession>
<dbReference type="PROSITE" id="PS50109">
    <property type="entry name" value="HIS_KIN"/>
    <property type="match status" value="1"/>
</dbReference>
<keyword evidence="9" id="KW-0479">Metal-binding</keyword>
<keyword evidence="7" id="KW-0963">Cytoplasm</keyword>
<dbReference type="RefSeq" id="WP_013177283.1">
    <property type="nucleotide sequence ID" value="NC_014221.1"/>
</dbReference>
<keyword evidence="17" id="KW-0812">Transmembrane</keyword>
<protein>
    <recommendedName>
        <fullName evidence="5">Oxygen sensor histidine kinase NreB</fullName>
        <ecNumber evidence="4">2.7.13.3</ecNumber>
    </recommendedName>
    <alternativeName>
        <fullName evidence="15">Nitrogen regulation protein B</fullName>
    </alternativeName>
</protein>
<dbReference type="AlphaFoldDB" id="D7CU13"/>
<evidence type="ECO:0000313" key="20">
    <source>
        <dbReference type="Proteomes" id="UP000000379"/>
    </source>
</evidence>
<dbReference type="Pfam" id="PF07730">
    <property type="entry name" value="HisKA_3"/>
    <property type="match status" value="1"/>
</dbReference>
<dbReference type="KEGG" id="tra:Trad_0777"/>
<evidence type="ECO:0000313" key="19">
    <source>
        <dbReference type="EMBL" id="ADI13911.1"/>
    </source>
</evidence>